<evidence type="ECO:0000256" key="3">
    <source>
        <dbReference type="PROSITE-ProRule" id="PRU00023"/>
    </source>
</evidence>
<evidence type="ECO:0008006" key="7">
    <source>
        <dbReference type="Google" id="ProtNLM"/>
    </source>
</evidence>
<feature type="region of interest" description="Disordered" evidence="4">
    <location>
        <begin position="163"/>
        <end position="199"/>
    </location>
</feature>
<protein>
    <recommendedName>
        <fullName evidence="7">STI1/HOP DP domain-containing protein</fullName>
    </recommendedName>
</protein>
<dbReference type="Proteomes" id="UP001465755">
    <property type="component" value="Unassembled WGS sequence"/>
</dbReference>
<keyword evidence="2 3" id="KW-0040">ANK repeat</keyword>
<dbReference type="InterPro" id="IPR036770">
    <property type="entry name" value="Ankyrin_rpt-contain_sf"/>
</dbReference>
<evidence type="ECO:0000256" key="4">
    <source>
        <dbReference type="SAM" id="MobiDB-lite"/>
    </source>
</evidence>
<feature type="compositionally biased region" description="Polar residues" evidence="4">
    <location>
        <begin position="167"/>
        <end position="176"/>
    </location>
</feature>
<comment type="caution">
    <text evidence="5">The sequence shown here is derived from an EMBL/GenBank/DDBJ whole genome shotgun (WGS) entry which is preliminary data.</text>
</comment>
<dbReference type="GO" id="GO:0085020">
    <property type="term" value="P:protein K6-linked ubiquitination"/>
    <property type="evidence" value="ECO:0007669"/>
    <property type="project" value="TreeGrafter"/>
</dbReference>
<organism evidence="5 6">
    <name type="scientific">Symbiochloris irregularis</name>
    <dbReference type="NCBI Taxonomy" id="706552"/>
    <lineage>
        <taxon>Eukaryota</taxon>
        <taxon>Viridiplantae</taxon>
        <taxon>Chlorophyta</taxon>
        <taxon>core chlorophytes</taxon>
        <taxon>Trebouxiophyceae</taxon>
        <taxon>Trebouxiales</taxon>
        <taxon>Trebouxiaceae</taxon>
        <taxon>Symbiochloris</taxon>
    </lineage>
</organism>
<feature type="repeat" description="ANK" evidence="3">
    <location>
        <begin position="250"/>
        <end position="282"/>
    </location>
</feature>
<name>A0AAW1P4V9_9CHLO</name>
<evidence type="ECO:0000256" key="1">
    <source>
        <dbReference type="ARBA" id="ARBA00022737"/>
    </source>
</evidence>
<feature type="repeat" description="ANK" evidence="3">
    <location>
        <begin position="189"/>
        <end position="216"/>
    </location>
</feature>
<dbReference type="SMART" id="SM00248">
    <property type="entry name" value="ANK"/>
    <property type="match status" value="4"/>
</dbReference>
<dbReference type="PANTHER" id="PTHR24171">
    <property type="entry name" value="ANKYRIN REPEAT DOMAIN-CONTAINING PROTEIN 39-RELATED"/>
    <property type="match status" value="1"/>
</dbReference>
<dbReference type="Pfam" id="PF12796">
    <property type="entry name" value="Ank_2"/>
    <property type="match status" value="1"/>
</dbReference>
<feature type="repeat" description="ANK" evidence="3">
    <location>
        <begin position="217"/>
        <end position="249"/>
    </location>
</feature>
<keyword evidence="1" id="KW-0677">Repeat</keyword>
<dbReference type="InterPro" id="IPR002110">
    <property type="entry name" value="Ankyrin_rpt"/>
</dbReference>
<dbReference type="AlphaFoldDB" id="A0AAW1P4V9"/>
<dbReference type="PROSITE" id="PS50088">
    <property type="entry name" value="ANK_REPEAT"/>
    <property type="match status" value="3"/>
</dbReference>
<evidence type="ECO:0000313" key="6">
    <source>
        <dbReference type="Proteomes" id="UP001465755"/>
    </source>
</evidence>
<keyword evidence="6" id="KW-1185">Reference proteome</keyword>
<dbReference type="SUPFAM" id="SSF48403">
    <property type="entry name" value="Ankyrin repeat"/>
    <property type="match status" value="1"/>
</dbReference>
<evidence type="ECO:0000313" key="5">
    <source>
        <dbReference type="EMBL" id="KAK9804022.1"/>
    </source>
</evidence>
<dbReference type="GO" id="GO:0004842">
    <property type="term" value="F:ubiquitin-protein transferase activity"/>
    <property type="evidence" value="ECO:0007669"/>
    <property type="project" value="TreeGrafter"/>
</dbReference>
<dbReference type="EMBL" id="JALJOQ010000054">
    <property type="protein sequence ID" value="KAK9804022.1"/>
    <property type="molecule type" value="Genomic_DNA"/>
</dbReference>
<feature type="region of interest" description="Disordered" evidence="4">
    <location>
        <begin position="1"/>
        <end position="43"/>
    </location>
</feature>
<proteinExistence type="predicted"/>
<sequence>MPRKGTVPTVASPRRNSRSGGRPNGAPAPDAPANENGQEVSEQLEAITLEDGTQMPVGLPPGMDPGMARELVEYLRKNPEMAKHTYNEAQRLLQANPSMATQLPQLQRMAGMQSPEQQAKLMQLKDDPELKDMFDDIQKHGTAAMERYWNDTEMMTKISQKMAELNVSPSQPSEPTVKQKGSKYQPETLHDAAKSGDTSTLQRLVDSGEDVNLQDARGITPLGVAVGFNRLAVVKLLLSAKARVDVCDGRGNTPLHYAAGYGRKEAAQLLLEAGAVANAKNVDDQTPADAARMNREMHMVRLMEEHQGSELDINTKYL</sequence>
<dbReference type="Gene3D" id="1.25.40.20">
    <property type="entry name" value="Ankyrin repeat-containing domain"/>
    <property type="match status" value="2"/>
</dbReference>
<reference evidence="5 6" key="1">
    <citation type="journal article" date="2024" name="Nat. Commun.">
        <title>Phylogenomics reveals the evolutionary origins of lichenization in chlorophyte algae.</title>
        <authorList>
            <person name="Puginier C."/>
            <person name="Libourel C."/>
            <person name="Otte J."/>
            <person name="Skaloud P."/>
            <person name="Haon M."/>
            <person name="Grisel S."/>
            <person name="Petersen M."/>
            <person name="Berrin J.G."/>
            <person name="Delaux P.M."/>
            <person name="Dal Grande F."/>
            <person name="Keller J."/>
        </authorList>
    </citation>
    <scope>NUCLEOTIDE SEQUENCE [LARGE SCALE GENOMIC DNA]</scope>
    <source>
        <strain evidence="5 6">SAG 2036</strain>
    </source>
</reference>
<accession>A0AAW1P4V9</accession>
<dbReference type="PROSITE" id="PS50297">
    <property type="entry name" value="ANK_REP_REGION"/>
    <property type="match status" value="3"/>
</dbReference>
<feature type="compositionally biased region" description="Low complexity" evidence="4">
    <location>
        <begin position="12"/>
        <end position="37"/>
    </location>
</feature>
<dbReference type="PANTHER" id="PTHR24171:SF8">
    <property type="entry name" value="BRCA1-ASSOCIATED RING DOMAIN PROTEIN 1"/>
    <property type="match status" value="1"/>
</dbReference>
<evidence type="ECO:0000256" key="2">
    <source>
        <dbReference type="ARBA" id="ARBA00023043"/>
    </source>
</evidence>
<gene>
    <name evidence="5" type="ORF">WJX73_002762</name>
</gene>